<protein>
    <recommendedName>
        <fullName evidence="4">O-antigen ligase domain-containing protein</fullName>
    </recommendedName>
</protein>
<name>A0A7K0EUP5_9BACT</name>
<feature type="transmembrane region" description="Helical" evidence="1">
    <location>
        <begin position="140"/>
        <end position="162"/>
    </location>
</feature>
<dbReference type="RefSeq" id="WP_154178900.1">
    <property type="nucleotide sequence ID" value="NZ_WJXZ01000015.1"/>
</dbReference>
<dbReference type="EMBL" id="WJXZ01000015">
    <property type="protein sequence ID" value="MRS65530.1"/>
    <property type="molecule type" value="Genomic_DNA"/>
</dbReference>
<feature type="transmembrane region" description="Helical" evidence="1">
    <location>
        <begin position="182"/>
        <end position="200"/>
    </location>
</feature>
<evidence type="ECO:0000256" key="1">
    <source>
        <dbReference type="SAM" id="Phobius"/>
    </source>
</evidence>
<reference evidence="2 3" key="1">
    <citation type="journal article" date="2018" name="Antonie Van Leeuwenhoek">
        <title>Larkinella terrae sp. nov., isolated from soil on Jeju Island, South Korea.</title>
        <authorList>
            <person name="Ten L.N."/>
            <person name="Jeon J."/>
            <person name="Park S.J."/>
            <person name="Park S."/>
            <person name="Lee S.Y."/>
            <person name="Kim M.K."/>
            <person name="Jung H.Y."/>
        </authorList>
    </citation>
    <scope>NUCLEOTIDE SEQUENCE [LARGE SCALE GENOMIC DNA]</scope>
    <source>
        <strain evidence="2 3">KCTC 52001</strain>
    </source>
</reference>
<feature type="transmembrane region" description="Helical" evidence="1">
    <location>
        <begin position="116"/>
        <end position="133"/>
    </location>
</feature>
<evidence type="ECO:0000313" key="3">
    <source>
        <dbReference type="Proteomes" id="UP000441754"/>
    </source>
</evidence>
<dbReference type="OrthoDB" id="1491411at2"/>
<feature type="transmembrane region" description="Helical" evidence="1">
    <location>
        <begin position="393"/>
        <end position="412"/>
    </location>
</feature>
<sequence>MIALILLIIGIFLYLRGRYYFSLMIFLFFVSSGFQIVPSSILLIGLPGAIKLSDFALLYVIVLSLCYFTTIVEYSKEVNIYRPVLTFLFFLLAEALYSYIVLDYSLSIIIRSARNYLFVFSFFIFLFAPASALRQVFKTLMIITLLQCIVYLIQIPLNQSFLTIGLTGGENFTSTLNGDQYVRYYNTPILLNIALFYFIFIQNYDTLAYKFAILSLIALTVLAPMHRSLMLVNGIVILYGFILLGKIQLKDLGYLAGVFIIGIIVASNTMVGERMASAIDDFKEVQKASTIDKLQTEQNTFAYRIALFYERFEYVVRTPESWLFGLGLLTEDAPQAKKLNFTVGLKNEWDEITQIDTGDNLWPLLLLRHGILGTIFYALAFWRIGHYLFKSRLFPLALVGFLFIAQQFLLSFTNTEMFSHWYYVVAMFFLAIAVLENHTYENQLALSNSNLQ</sequence>
<accession>A0A7K0EUP5</accession>
<feature type="transmembrane region" description="Helical" evidence="1">
    <location>
        <begin position="20"/>
        <end position="44"/>
    </location>
</feature>
<dbReference type="Proteomes" id="UP000441754">
    <property type="component" value="Unassembled WGS sequence"/>
</dbReference>
<gene>
    <name evidence="2" type="ORF">GJJ30_29840</name>
</gene>
<feature type="transmembrane region" description="Helical" evidence="1">
    <location>
        <begin position="418"/>
        <end position="435"/>
    </location>
</feature>
<evidence type="ECO:0008006" key="4">
    <source>
        <dbReference type="Google" id="ProtNLM"/>
    </source>
</evidence>
<keyword evidence="1" id="KW-0472">Membrane</keyword>
<feature type="transmembrane region" description="Helical" evidence="1">
    <location>
        <begin position="252"/>
        <end position="271"/>
    </location>
</feature>
<organism evidence="2 3">
    <name type="scientific">Larkinella terrae</name>
    <dbReference type="NCBI Taxonomy" id="2025311"/>
    <lineage>
        <taxon>Bacteria</taxon>
        <taxon>Pseudomonadati</taxon>
        <taxon>Bacteroidota</taxon>
        <taxon>Cytophagia</taxon>
        <taxon>Cytophagales</taxon>
        <taxon>Spirosomataceae</taxon>
        <taxon>Larkinella</taxon>
    </lineage>
</organism>
<feature type="transmembrane region" description="Helical" evidence="1">
    <location>
        <begin position="87"/>
        <end position="110"/>
    </location>
</feature>
<feature type="transmembrane region" description="Helical" evidence="1">
    <location>
        <begin position="229"/>
        <end position="245"/>
    </location>
</feature>
<comment type="caution">
    <text evidence="2">The sequence shown here is derived from an EMBL/GenBank/DDBJ whole genome shotgun (WGS) entry which is preliminary data.</text>
</comment>
<feature type="transmembrane region" description="Helical" evidence="1">
    <location>
        <begin position="56"/>
        <end position="75"/>
    </location>
</feature>
<evidence type="ECO:0000313" key="2">
    <source>
        <dbReference type="EMBL" id="MRS65530.1"/>
    </source>
</evidence>
<keyword evidence="3" id="KW-1185">Reference proteome</keyword>
<keyword evidence="1" id="KW-0812">Transmembrane</keyword>
<proteinExistence type="predicted"/>
<feature type="transmembrane region" description="Helical" evidence="1">
    <location>
        <begin position="207"/>
        <end position="223"/>
    </location>
</feature>
<keyword evidence="1" id="KW-1133">Transmembrane helix</keyword>
<dbReference type="AlphaFoldDB" id="A0A7K0EUP5"/>
<feature type="transmembrane region" description="Helical" evidence="1">
    <location>
        <begin position="361"/>
        <end position="381"/>
    </location>
</feature>